<comment type="caution">
    <text evidence="1">The sequence shown here is derived from an EMBL/GenBank/DDBJ whole genome shotgun (WGS) entry which is preliminary data.</text>
</comment>
<dbReference type="InterPro" id="IPR011990">
    <property type="entry name" value="TPR-like_helical_dom_sf"/>
</dbReference>
<proteinExistence type="predicted"/>
<dbReference type="Pfam" id="PF13181">
    <property type="entry name" value="TPR_8"/>
    <property type="match status" value="1"/>
</dbReference>
<dbReference type="Gene3D" id="1.25.40.10">
    <property type="entry name" value="Tetratricopeptide repeat domain"/>
    <property type="match status" value="1"/>
</dbReference>
<accession>X0SHE4</accession>
<evidence type="ECO:0000313" key="1">
    <source>
        <dbReference type="EMBL" id="GAF75327.1"/>
    </source>
</evidence>
<dbReference type="AlphaFoldDB" id="X0SHE4"/>
<dbReference type="EMBL" id="BARS01004253">
    <property type="protein sequence ID" value="GAF75327.1"/>
    <property type="molecule type" value="Genomic_DNA"/>
</dbReference>
<name>X0SHE4_9ZZZZ</name>
<sequence length="203" mass="22982">LQQKAIQQNPYHLDYYLAFSNTNIQLANALLQNKDSNQETTSQLINFALEYAREAQTKWPRYARISQQLAEIYQSLVGASEEAPQLALAQYSQAINLDSANPQLYFARGQLFTQLKSYDQAVDSFKIATNLKPNWVLAWYQLGLAQVNNQRDDLAQQAFIQALNLSTSEEEQKTIDEAIQALDITPTPTVTIQPTQPTPNELE</sequence>
<dbReference type="SMART" id="SM00028">
    <property type="entry name" value="TPR"/>
    <property type="match status" value="3"/>
</dbReference>
<dbReference type="SUPFAM" id="SSF48452">
    <property type="entry name" value="TPR-like"/>
    <property type="match status" value="1"/>
</dbReference>
<gene>
    <name evidence="1" type="ORF">S01H1_08285</name>
</gene>
<feature type="non-terminal residue" evidence="1">
    <location>
        <position position="1"/>
    </location>
</feature>
<dbReference type="Pfam" id="PF13414">
    <property type="entry name" value="TPR_11"/>
    <property type="match status" value="1"/>
</dbReference>
<reference evidence="1" key="1">
    <citation type="journal article" date="2014" name="Front. Microbiol.">
        <title>High frequency of phylogenetically diverse reductive dehalogenase-homologous genes in deep subseafloor sedimentary metagenomes.</title>
        <authorList>
            <person name="Kawai M."/>
            <person name="Futagami T."/>
            <person name="Toyoda A."/>
            <person name="Takaki Y."/>
            <person name="Nishi S."/>
            <person name="Hori S."/>
            <person name="Arai W."/>
            <person name="Tsubouchi T."/>
            <person name="Morono Y."/>
            <person name="Uchiyama I."/>
            <person name="Ito T."/>
            <person name="Fujiyama A."/>
            <person name="Inagaki F."/>
            <person name="Takami H."/>
        </authorList>
    </citation>
    <scope>NUCLEOTIDE SEQUENCE</scope>
    <source>
        <strain evidence="1">Expedition CK06-06</strain>
    </source>
</reference>
<organism evidence="1">
    <name type="scientific">marine sediment metagenome</name>
    <dbReference type="NCBI Taxonomy" id="412755"/>
    <lineage>
        <taxon>unclassified sequences</taxon>
        <taxon>metagenomes</taxon>
        <taxon>ecological metagenomes</taxon>
    </lineage>
</organism>
<dbReference type="InterPro" id="IPR019734">
    <property type="entry name" value="TPR_rpt"/>
</dbReference>
<protein>
    <submittedName>
        <fullName evidence="1">Uncharacterized protein</fullName>
    </submittedName>
</protein>
<dbReference type="PROSITE" id="PS50005">
    <property type="entry name" value="TPR"/>
    <property type="match status" value="1"/>
</dbReference>